<comment type="caution">
    <text evidence="1">The sequence shown here is derived from an EMBL/GenBank/DDBJ whole genome shotgun (WGS) entry which is preliminary data.</text>
</comment>
<evidence type="ECO:0000313" key="1">
    <source>
        <dbReference type="EMBL" id="KAJ0083134.1"/>
    </source>
</evidence>
<organism evidence="1 2">
    <name type="scientific">Pistacia atlantica</name>
    <dbReference type="NCBI Taxonomy" id="434234"/>
    <lineage>
        <taxon>Eukaryota</taxon>
        <taxon>Viridiplantae</taxon>
        <taxon>Streptophyta</taxon>
        <taxon>Embryophyta</taxon>
        <taxon>Tracheophyta</taxon>
        <taxon>Spermatophyta</taxon>
        <taxon>Magnoliopsida</taxon>
        <taxon>eudicotyledons</taxon>
        <taxon>Gunneridae</taxon>
        <taxon>Pentapetalae</taxon>
        <taxon>rosids</taxon>
        <taxon>malvids</taxon>
        <taxon>Sapindales</taxon>
        <taxon>Anacardiaceae</taxon>
        <taxon>Pistacia</taxon>
    </lineage>
</organism>
<dbReference type="Proteomes" id="UP001164250">
    <property type="component" value="Chromosome 12"/>
</dbReference>
<gene>
    <name evidence="1" type="ORF">Patl1_10860</name>
</gene>
<name>A0ACC1A6K1_9ROSI</name>
<accession>A0ACC1A6K1</accession>
<protein>
    <submittedName>
        <fullName evidence="1">Uncharacterized protein</fullName>
    </submittedName>
</protein>
<proteinExistence type="predicted"/>
<dbReference type="EMBL" id="CM047908">
    <property type="protein sequence ID" value="KAJ0083134.1"/>
    <property type="molecule type" value="Genomic_DNA"/>
</dbReference>
<keyword evidence="2" id="KW-1185">Reference proteome</keyword>
<evidence type="ECO:0000313" key="2">
    <source>
        <dbReference type="Proteomes" id="UP001164250"/>
    </source>
</evidence>
<sequence length="247" mass="28788">MDLSRMSREQITLVGVGFCVMVTMHFTVQLLSQHLFYWKNPKEQKAIVIIILMAPIYAVDSFVGLLDIRGSKAFFMLLDSVKECYEALVIAKFMALMYSYLNISISNNIVPDGIKGREIHHSFPMTLFQPRTVRLDQHTLKLLKYWTWQFVAIRPICSILMITLQILGMYPTWLSWTFTIILNISVSLALYSLVIFYHVFAKELAPHKPLAKFMCIKGIVFFCFWQVKSLTLFLFTIDKFILIFKRS</sequence>
<reference evidence="2" key="1">
    <citation type="journal article" date="2023" name="G3 (Bethesda)">
        <title>Genome assembly and association tests identify interacting loci associated with vigor, precocity, and sex in interspecific pistachio rootstocks.</title>
        <authorList>
            <person name="Palmer W."/>
            <person name="Jacygrad E."/>
            <person name="Sagayaradj S."/>
            <person name="Cavanaugh K."/>
            <person name="Han R."/>
            <person name="Bertier L."/>
            <person name="Beede B."/>
            <person name="Kafkas S."/>
            <person name="Golino D."/>
            <person name="Preece J."/>
            <person name="Michelmore R."/>
        </authorList>
    </citation>
    <scope>NUCLEOTIDE SEQUENCE [LARGE SCALE GENOMIC DNA]</scope>
</reference>